<evidence type="ECO:0000313" key="2">
    <source>
        <dbReference type="Proteomes" id="UP001593833"/>
    </source>
</evidence>
<name>A0ABV6YKU0_UNCEI</name>
<dbReference type="EMBL" id="JBHPKH010000054">
    <property type="protein sequence ID" value="MFC1572947.1"/>
    <property type="molecule type" value="Genomic_DNA"/>
</dbReference>
<accession>A0ABV6YKU0</accession>
<dbReference type="Pfam" id="PF06996">
    <property type="entry name" value="T6SS_TssG"/>
    <property type="match status" value="1"/>
</dbReference>
<organism evidence="1 2">
    <name type="scientific">Eiseniibacteriota bacterium</name>
    <dbReference type="NCBI Taxonomy" id="2212470"/>
    <lineage>
        <taxon>Bacteria</taxon>
        <taxon>Candidatus Eiseniibacteriota</taxon>
    </lineage>
</organism>
<evidence type="ECO:0000313" key="1">
    <source>
        <dbReference type="EMBL" id="MFC1572947.1"/>
    </source>
</evidence>
<dbReference type="InterPro" id="IPR010732">
    <property type="entry name" value="T6SS_TssG-like"/>
</dbReference>
<sequence length="286" mass="31451">MTLPGREGRDQRAAAGRFFAPFDKEQLIALSRLRFWNAVYSGAHSSPDFDASLFHVLGLGEKSLQRARWVFDPHDLGAWIRLLPVLGRIAGDRKAICHVLERFLGHGVAMKYEEAEERAVAPSRSFCLRGEATGGARGGQGQGVLGNSVLGAQSREYGSSLRLRIGPLSNLDVQRYRGLSFRPDTEGGFVVDLGPVCEFGRYWQEWGSSAEPHTPLSTHWPRLTYLLEHLTPANQSVRVHLVPRPAVSWRLGETVSLEEAVPSTDETSAIHTSTLGARTVLGGRAE</sequence>
<reference evidence="1 2" key="1">
    <citation type="submission" date="2024-09" db="EMBL/GenBank/DDBJ databases">
        <authorList>
            <person name="D'Angelo T."/>
        </authorList>
    </citation>
    <scope>NUCLEOTIDE SEQUENCE [LARGE SCALE GENOMIC DNA]</scope>
    <source>
        <strain evidence="1">SAG AM-320-E07</strain>
    </source>
</reference>
<gene>
    <name evidence="1" type="ORF">ACFL6M_05035</name>
</gene>
<protein>
    <submittedName>
        <fullName evidence="1">Type VI secretion system baseplate subunit TssG</fullName>
    </submittedName>
</protein>
<keyword evidence="2" id="KW-1185">Reference proteome</keyword>
<proteinExistence type="predicted"/>
<dbReference type="Proteomes" id="UP001593833">
    <property type="component" value="Unassembled WGS sequence"/>
</dbReference>
<comment type="caution">
    <text evidence="1">The sequence shown here is derived from an EMBL/GenBank/DDBJ whole genome shotgun (WGS) entry which is preliminary data.</text>
</comment>